<dbReference type="HAMAP" id="MF_00542">
    <property type="entry name" value="Butyrate_kinase"/>
    <property type="match status" value="1"/>
</dbReference>
<dbReference type="Pfam" id="PF00871">
    <property type="entry name" value="Acetate_kinase"/>
    <property type="match status" value="1"/>
</dbReference>
<comment type="caution">
    <text evidence="11">The sequence shown here is derived from an EMBL/GenBank/DDBJ whole genome shotgun (WGS) entry which is preliminary data.</text>
</comment>
<evidence type="ECO:0000256" key="3">
    <source>
        <dbReference type="ARBA" id="ARBA00022490"/>
    </source>
</evidence>
<dbReference type="EC" id="2.7.2.7" evidence="9"/>
<evidence type="ECO:0000256" key="2">
    <source>
        <dbReference type="ARBA" id="ARBA00008748"/>
    </source>
</evidence>
<dbReference type="NCBIfam" id="TIGR02707">
    <property type="entry name" value="butyr_kinase"/>
    <property type="match status" value="1"/>
</dbReference>
<dbReference type="PROSITE" id="PS01076">
    <property type="entry name" value="ACETATE_KINASE_2"/>
    <property type="match status" value="1"/>
</dbReference>
<dbReference type="SUPFAM" id="SSF53067">
    <property type="entry name" value="Actin-like ATPase domain"/>
    <property type="match status" value="2"/>
</dbReference>
<dbReference type="InterPro" id="IPR023865">
    <property type="entry name" value="Aliphatic_acid_kinase_CS"/>
</dbReference>
<evidence type="ECO:0000256" key="1">
    <source>
        <dbReference type="ARBA" id="ARBA00004496"/>
    </source>
</evidence>
<comment type="catalytic activity">
    <reaction evidence="8 9">
        <text>butanoate + ATP = butanoyl phosphate + ADP</text>
        <dbReference type="Rhea" id="RHEA:13585"/>
        <dbReference type="ChEBI" id="CHEBI:17968"/>
        <dbReference type="ChEBI" id="CHEBI:30616"/>
        <dbReference type="ChEBI" id="CHEBI:58079"/>
        <dbReference type="ChEBI" id="CHEBI:456216"/>
        <dbReference type="EC" id="2.7.2.7"/>
    </reaction>
</comment>
<proteinExistence type="inferred from homology"/>
<comment type="subcellular location">
    <subcellularLocation>
        <location evidence="1 9">Cytoplasm</location>
    </subcellularLocation>
</comment>
<gene>
    <name evidence="9 11" type="primary">buk</name>
    <name evidence="11" type="ORF">H9816_01390</name>
</gene>
<reference evidence="11" key="2">
    <citation type="submission" date="2021-04" db="EMBL/GenBank/DDBJ databases">
        <authorList>
            <person name="Gilroy R."/>
        </authorList>
    </citation>
    <scope>NUCLEOTIDE SEQUENCE</scope>
    <source>
        <strain evidence="11">ChiHjej11B10-19426</strain>
    </source>
</reference>
<keyword evidence="7 9" id="KW-0067">ATP-binding</keyword>
<dbReference type="CDD" id="cd24011">
    <property type="entry name" value="ASKHA_NBD_BK"/>
    <property type="match status" value="1"/>
</dbReference>
<evidence type="ECO:0000256" key="6">
    <source>
        <dbReference type="ARBA" id="ARBA00022777"/>
    </source>
</evidence>
<dbReference type="Gene3D" id="3.30.420.40">
    <property type="match status" value="2"/>
</dbReference>
<dbReference type="InterPro" id="IPR000890">
    <property type="entry name" value="Aliphatic_acid_kin_short-chain"/>
</dbReference>
<evidence type="ECO:0000313" key="11">
    <source>
        <dbReference type="EMBL" id="HIZ14558.1"/>
    </source>
</evidence>
<dbReference type="PANTHER" id="PTHR21060">
    <property type="entry name" value="ACETATE KINASE"/>
    <property type="match status" value="1"/>
</dbReference>
<dbReference type="InterPro" id="IPR043129">
    <property type="entry name" value="ATPase_NBD"/>
</dbReference>
<evidence type="ECO:0000256" key="4">
    <source>
        <dbReference type="ARBA" id="ARBA00022679"/>
    </source>
</evidence>
<dbReference type="NCBIfam" id="NF002834">
    <property type="entry name" value="PRK03011.1-5"/>
    <property type="match status" value="1"/>
</dbReference>
<name>A0A9D2DCR9_9BACT</name>
<dbReference type="GO" id="GO:0006083">
    <property type="term" value="P:acetate metabolic process"/>
    <property type="evidence" value="ECO:0007669"/>
    <property type="project" value="TreeGrafter"/>
</dbReference>
<keyword evidence="5 9" id="KW-0547">Nucleotide-binding</keyword>
<dbReference type="AlphaFoldDB" id="A0A9D2DCR9"/>
<evidence type="ECO:0000256" key="9">
    <source>
        <dbReference type="HAMAP-Rule" id="MF_00542"/>
    </source>
</evidence>
<evidence type="ECO:0000256" key="5">
    <source>
        <dbReference type="ARBA" id="ARBA00022741"/>
    </source>
</evidence>
<evidence type="ECO:0000256" key="8">
    <source>
        <dbReference type="ARBA" id="ARBA00048596"/>
    </source>
</evidence>
<reference evidence="11" key="1">
    <citation type="journal article" date="2021" name="PeerJ">
        <title>Extensive microbial diversity within the chicken gut microbiome revealed by metagenomics and culture.</title>
        <authorList>
            <person name="Gilroy R."/>
            <person name="Ravi A."/>
            <person name="Getino M."/>
            <person name="Pursley I."/>
            <person name="Horton D.L."/>
            <person name="Alikhan N.F."/>
            <person name="Baker D."/>
            <person name="Gharbi K."/>
            <person name="Hall N."/>
            <person name="Watson M."/>
            <person name="Adriaenssens E.M."/>
            <person name="Foster-Nyarko E."/>
            <person name="Jarju S."/>
            <person name="Secka A."/>
            <person name="Antonio M."/>
            <person name="Oren A."/>
            <person name="Chaudhuri R.R."/>
            <person name="La Ragione R."/>
            <person name="Hildebrand F."/>
            <person name="Pallen M.J."/>
        </authorList>
    </citation>
    <scope>NUCLEOTIDE SEQUENCE</scope>
    <source>
        <strain evidence="11">ChiHjej11B10-19426</strain>
    </source>
</reference>
<organism evidence="11 12">
    <name type="scientific">Candidatus Tidjanibacter faecipullorum</name>
    <dbReference type="NCBI Taxonomy" id="2838766"/>
    <lineage>
        <taxon>Bacteria</taxon>
        <taxon>Pseudomonadati</taxon>
        <taxon>Bacteroidota</taxon>
        <taxon>Bacteroidia</taxon>
        <taxon>Bacteroidales</taxon>
        <taxon>Rikenellaceae</taxon>
        <taxon>Tidjanibacter</taxon>
    </lineage>
</organism>
<dbReference type="GO" id="GO:0005737">
    <property type="term" value="C:cytoplasm"/>
    <property type="evidence" value="ECO:0007669"/>
    <property type="project" value="UniProtKB-SubCell"/>
</dbReference>
<dbReference type="EMBL" id="DXCC01000004">
    <property type="protein sequence ID" value="HIZ14558.1"/>
    <property type="molecule type" value="Genomic_DNA"/>
</dbReference>
<keyword evidence="4 9" id="KW-0808">Transferase</keyword>
<sequence>MYTIVAINPGSTSTKVAIYNDDKVVRELTLRHSTEELAPFANVIDQFDFRKNIILNAMKEAGVKLSDIDAVIGRGGLIKPVKSGVYEVNETMIDDIRNRPVGHHASNLGALLAYDIAKEAGAKAYMADPVVVDELQDVARITGHPDIERVSIFHALNQKAMARAYAEKHGKRYEDLNLIVVHLGGGISVGAHCKGEVIDVNNALEGEGPFSPERMGGLPALAVAKWMASGKYTVEQISKFITSKGGFVAHFGTNSAMEISRRAENGDKRAALLQDAMCYNVGKAIGSMAAVLKGKVDAIILTGGIAYEKYVCDYIADMVSFIAEVVPMPGENELEALAFNALRVLEGKLSPKVYE</sequence>
<dbReference type="PRINTS" id="PR00471">
    <property type="entry name" value="ACETATEKNASE"/>
</dbReference>
<protein>
    <recommendedName>
        <fullName evidence="9">Probable butyrate kinase</fullName>
        <shortName evidence="9">BK</shortName>
        <ecNumber evidence="9">2.7.2.7</ecNumber>
    </recommendedName>
    <alternativeName>
        <fullName evidence="9">Branched-chain carboxylic acid kinase</fullName>
    </alternativeName>
</protein>
<keyword evidence="3 9" id="KW-0963">Cytoplasm</keyword>
<dbReference type="GO" id="GO:0008776">
    <property type="term" value="F:acetate kinase activity"/>
    <property type="evidence" value="ECO:0007669"/>
    <property type="project" value="TreeGrafter"/>
</dbReference>
<evidence type="ECO:0000256" key="10">
    <source>
        <dbReference type="RuleBase" id="RU003835"/>
    </source>
</evidence>
<evidence type="ECO:0000256" key="7">
    <source>
        <dbReference type="ARBA" id="ARBA00022840"/>
    </source>
</evidence>
<dbReference type="InterPro" id="IPR011245">
    <property type="entry name" value="Butyrate_kin"/>
</dbReference>
<evidence type="ECO:0000313" key="12">
    <source>
        <dbReference type="Proteomes" id="UP000824014"/>
    </source>
</evidence>
<comment type="similarity">
    <text evidence="2 9 10">Belongs to the acetokinase family.</text>
</comment>
<dbReference type="PROSITE" id="PS01075">
    <property type="entry name" value="ACETATE_KINASE_1"/>
    <property type="match status" value="1"/>
</dbReference>
<dbReference type="PANTHER" id="PTHR21060:SF3">
    <property type="entry name" value="BUTYRATE KINASE 2-RELATED"/>
    <property type="match status" value="1"/>
</dbReference>
<dbReference type="PIRSF" id="PIRSF036458">
    <property type="entry name" value="Butyrate_kin"/>
    <property type="match status" value="1"/>
</dbReference>
<dbReference type="GO" id="GO:0005524">
    <property type="term" value="F:ATP binding"/>
    <property type="evidence" value="ECO:0007669"/>
    <property type="project" value="UniProtKB-KW"/>
</dbReference>
<accession>A0A9D2DCR9</accession>
<dbReference type="Proteomes" id="UP000824014">
    <property type="component" value="Unassembled WGS sequence"/>
</dbReference>
<keyword evidence="6 9" id="KW-0418">Kinase</keyword>
<dbReference type="GO" id="GO:0047761">
    <property type="term" value="F:butyrate kinase activity"/>
    <property type="evidence" value="ECO:0007669"/>
    <property type="project" value="UniProtKB-UniRule"/>
</dbReference>